<feature type="transmembrane region" description="Helical" evidence="1">
    <location>
        <begin position="172"/>
        <end position="198"/>
    </location>
</feature>
<dbReference type="PANTHER" id="PTHR32251">
    <property type="entry name" value="3-OXO-5-ALPHA-STEROID 4-DEHYDROGENASE"/>
    <property type="match status" value="1"/>
</dbReference>
<dbReference type="AlphaFoldDB" id="A0A834HEL3"/>
<feature type="transmembrane region" description="Helical" evidence="1">
    <location>
        <begin position="71"/>
        <end position="90"/>
    </location>
</feature>
<dbReference type="EMBL" id="WJXA01000001">
    <property type="protein sequence ID" value="KAF7152483.1"/>
    <property type="molecule type" value="Genomic_DNA"/>
</dbReference>
<keyword evidence="1" id="KW-0472">Membrane</keyword>
<dbReference type="Gene3D" id="1.20.120.1630">
    <property type="match status" value="1"/>
</dbReference>
<sequence>MWDARGKLTDSMGRNLKNAVIAFVAPLPSLIFYVYFLGYCSEHGCGVSSRSNSSSGTYLSPLWNWCYNHPILLANLFFLLNVDLLFWLIGLLQSSNWLIDVYWTVIPVLLMHYYATHPLAKFNPWRSRAVMLITWVWAMRLSHNYFRREKWQWGAREDWRFTDMHREYGKSWWWVSFFSIYVAQQVFLIGVCMPFYVIHSVDKPWNFWDFVAVVICITGIVIAYNADTQLYDFVTRNEKLEQLGEPVVPNLDKGLWRYSRHPNYFGEQLWWWGLVIFGWNLGYGWTAVGALINSMCLAYVTVLVERRMLEKEYRAEAYRAYQKTTSVWVPWFKSAPKGGKEKDT</sequence>
<protein>
    <recommendedName>
        <fullName evidence="4">Steroid 5-alpha reductase C-terminal domain-containing protein</fullName>
    </recommendedName>
</protein>
<keyword evidence="1" id="KW-0812">Transmembrane</keyword>
<evidence type="ECO:0000256" key="1">
    <source>
        <dbReference type="SAM" id="Phobius"/>
    </source>
</evidence>
<evidence type="ECO:0008006" key="4">
    <source>
        <dbReference type="Google" id="ProtNLM"/>
    </source>
</evidence>
<dbReference type="GO" id="GO:0016020">
    <property type="term" value="C:membrane"/>
    <property type="evidence" value="ECO:0007669"/>
    <property type="project" value="TreeGrafter"/>
</dbReference>
<proteinExistence type="predicted"/>
<accession>A0A834HEL3</accession>
<gene>
    <name evidence="2" type="ORF">RHSIM_Rhsim01G0182300</name>
</gene>
<feature type="transmembrane region" description="Helical" evidence="1">
    <location>
        <begin position="20"/>
        <end position="39"/>
    </location>
</feature>
<organism evidence="2 3">
    <name type="scientific">Rhododendron simsii</name>
    <name type="common">Sims's rhododendron</name>
    <dbReference type="NCBI Taxonomy" id="118357"/>
    <lineage>
        <taxon>Eukaryota</taxon>
        <taxon>Viridiplantae</taxon>
        <taxon>Streptophyta</taxon>
        <taxon>Embryophyta</taxon>
        <taxon>Tracheophyta</taxon>
        <taxon>Spermatophyta</taxon>
        <taxon>Magnoliopsida</taxon>
        <taxon>eudicotyledons</taxon>
        <taxon>Gunneridae</taxon>
        <taxon>Pentapetalae</taxon>
        <taxon>asterids</taxon>
        <taxon>Ericales</taxon>
        <taxon>Ericaceae</taxon>
        <taxon>Ericoideae</taxon>
        <taxon>Rhodoreae</taxon>
        <taxon>Rhododendron</taxon>
    </lineage>
</organism>
<evidence type="ECO:0000313" key="3">
    <source>
        <dbReference type="Proteomes" id="UP000626092"/>
    </source>
</evidence>
<dbReference type="PANTHER" id="PTHR32251:SF23">
    <property type="entry name" value="3-OXO-5-ALPHA-STEROID 4-DEHYDROGENASE (DUF1295)"/>
    <property type="match status" value="1"/>
</dbReference>
<name>A0A834HEL3_RHOSS</name>
<keyword evidence="1" id="KW-1133">Transmembrane helix</keyword>
<dbReference type="Proteomes" id="UP000626092">
    <property type="component" value="Unassembled WGS sequence"/>
</dbReference>
<dbReference type="Pfam" id="PF06966">
    <property type="entry name" value="DUF1295"/>
    <property type="match status" value="1"/>
</dbReference>
<feature type="transmembrane region" description="Helical" evidence="1">
    <location>
        <begin position="282"/>
        <end position="304"/>
    </location>
</feature>
<dbReference type="OrthoDB" id="201504at2759"/>
<dbReference type="PROSITE" id="PS50244">
    <property type="entry name" value="S5A_REDUCTASE"/>
    <property type="match status" value="1"/>
</dbReference>
<evidence type="ECO:0000313" key="2">
    <source>
        <dbReference type="EMBL" id="KAF7152483.1"/>
    </source>
</evidence>
<keyword evidence="3" id="KW-1185">Reference proteome</keyword>
<comment type="caution">
    <text evidence="2">The sequence shown here is derived from an EMBL/GenBank/DDBJ whole genome shotgun (WGS) entry which is preliminary data.</text>
</comment>
<feature type="transmembrane region" description="Helical" evidence="1">
    <location>
        <begin position="97"/>
        <end position="115"/>
    </location>
</feature>
<feature type="transmembrane region" description="Helical" evidence="1">
    <location>
        <begin position="205"/>
        <end position="226"/>
    </location>
</feature>
<dbReference type="InterPro" id="IPR010721">
    <property type="entry name" value="UstE-like"/>
</dbReference>
<reference evidence="2" key="1">
    <citation type="submission" date="2019-11" db="EMBL/GenBank/DDBJ databases">
        <authorList>
            <person name="Liu Y."/>
            <person name="Hou J."/>
            <person name="Li T.-Q."/>
            <person name="Guan C.-H."/>
            <person name="Wu X."/>
            <person name="Wu H.-Z."/>
            <person name="Ling F."/>
            <person name="Zhang R."/>
            <person name="Shi X.-G."/>
            <person name="Ren J.-P."/>
            <person name="Chen E.-F."/>
            <person name="Sun J.-M."/>
        </authorList>
    </citation>
    <scope>NUCLEOTIDE SEQUENCE</scope>
    <source>
        <strain evidence="2">Adult_tree_wgs_1</strain>
        <tissue evidence="2">Leaves</tissue>
    </source>
</reference>